<accession>A0ABS5BKQ0</accession>
<dbReference type="Gene3D" id="2.120.10.30">
    <property type="entry name" value="TolB, C-terminal domain"/>
    <property type="match status" value="1"/>
</dbReference>
<dbReference type="InterPro" id="IPR029753">
    <property type="entry name" value="D-isomer_DH_CS"/>
</dbReference>
<dbReference type="InterPro" id="IPR015813">
    <property type="entry name" value="Pyrv/PenolPyrv_kinase-like_dom"/>
</dbReference>
<feature type="domain" description="HpcH/HpaI aldolase/citrate lyase" evidence="5">
    <location>
        <begin position="20"/>
        <end position="243"/>
    </location>
</feature>
<dbReference type="InterPro" id="IPR006140">
    <property type="entry name" value="D-isomer_DH_NAD-bd"/>
</dbReference>
<feature type="domain" description="D-isomer specific 2-hydroxyacid dehydrogenase NAD-binding" evidence="4">
    <location>
        <begin position="399"/>
        <end position="558"/>
    </location>
</feature>
<dbReference type="PROSITE" id="PS00671">
    <property type="entry name" value="D_2_HYDROXYACID_DH_3"/>
    <property type="match status" value="1"/>
</dbReference>
<dbReference type="SUPFAM" id="SSF52283">
    <property type="entry name" value="Formate/glycerate dehydrogenase catalytic domain-like"/>
    <property type="match status" value="1"/>
</dbReference>
<reference evidence="7 8" key="1">
    <citation type="submission" date="2021-04" db="EMBL/GenBank/DDBJ databases">
        <authorList>
            <person name="Ivanova A."/>
        </authorList>
    </citation>
    <scope>NUCLEOTIDE SEQUENCE [LARGE SCALE GENOMIC DNA]</scope>
    <source>
        <strain evidence="7 8">G18</strain>
    </source>
</reference>
<protein>
    <submittedName>
        <fullName evidence="7">SMP-30/gluconolactonase/LRE family protein</fullName>
    </submittedName>
</protein>
<keyword evidence="8" id="KW-1185">Reference proteome</keyword>
<dbReference type="InterPro" id="IPR040442">
    <property type="entry name" value="Pyrv_kinase-like_dom_sf"/>
</dbReference>
<dbReference type="EMBL" id="JAGKQQ010000001">
    <property type="protein sequence ID" value="MBP3954286.1"/>
    <property type="molecule type" value="Genomic_DNA"/>
</dbReference>
<dbReference type="InterPro" id="IPR005000">
    <property type="entry name" value="Aldolase/citrate-lyase_domain"/>
</dbReference>
<keyword evidence="1" id="KW-0479">Metal-binding</keyword>
<dbReference type="Gene3D" id="3.20.20.60">
    <property type="entry name" value="Phosphoenolpyruvate-binding domains"/>
    <property type="match status" value="1"/>
</dbReference>
<dbReference type="Proteomes" id="UP000676565">
    <property type="component" value="Unassembled WGS sequence"/>
</dbReference>
<evidence type="ECO:0000259" key="5">
    <source>
        <dbReference type="Pfam" id="PF03328"/>
    </source>
</evidence>
<keyword evidence="2" id="KW-0378">Hydrolase</keyword>
<dbReference type="PROSITE" id="PS00670">
    <property type="entry name" value="D_2_HYDROXYACID_DH_2"/>
    <property type="match status" value="1"/>
</dbReference>
<dbReference type="Pfam" id="PF02826">
    <property type="entry name" value="2-Hacid_dh_C"/>
    <property type="match status" value="1"/>
</dbReference>
<dbReference type="InterPro" id="IPR013658">
    <property type="entry name" value="SGL"/>
</dbReference>
<evidence type="ECO:0000313" key="8">
    <source>
        <dbReference type="Proteomes" id="UP000676565"/>
    </source>
</evidence>
<comment type="caution">
    <text evidence="7">The sequence shown here is derived from an EMBL/GenBank/DDBJ whole genome shotgun (WGS) entry which is preliminary data.</text>
</comment>
<dbReference type="Gene3D" id="3.40.50.720">
    <property type="entry name" value="NAD(P)-binding Rossmann-like Domain"/>
    <property type="match status" value="2"/>
</dbReference>
<evidence type="ECO:0000259" key="6">
    <source>
        <dbReference type="Pfam" id="PF08450"/>
    </source>
</evidence>
<name>A0ABS5BKQ0_9BACT</name>
<evidence type="ECO:0000256" key="2">
    <source>
        <dbReference type="ARBA" id="ARBA00022801"/>
    </source>
</evidence>
<gene>
    <name evidence="7" type="ORF">J8F10_03120</name>
</gene>
<dbReference type="Pfam" id="PF03328">
    <property type="entry name" value="HpcH_HpaI"/>
    <property type="match status" value="1"/>
</dbReference>
<keyword evidence="3" id="KW-0560">Oxidoreductase</keyword>
<sequence length="973" mass="103949">MKTAACRTLRNALASDRPTFGLWVTLDSPAVTEMAVALGMDWVVIDAEHGHLDWKEIAEHVRATVRSETVALVRLAELNGGLIKRALDIGADGVVIPWVESAEQLTEAVRFARYPLDGVRGIGAERATAWGQALAEHAGEANEHVFVVPIIETVRGGQNVQAMSAVDGVDLFWFGPADYSASAGHRGQWEGPGVADEILRMKDVLRAAGKHCGVVGTSDENVQLRVQQGFRAVGLGMDAGLLLRSLRASLAAVGRDRAIRADLSCDAHTPEPVRGALGPHSNAKPFRVALTGDFFNADGSTKYRDIGLDRFRGTAVEVESFAEHRAEVGANQLAGANGVIVLTPRVTVASLLNTPDLLAVGRFGVGYDSVDVGACTAADVLLFIATGAVDRPVAEATVGWMLALCHHVRTKDRLVREASWDARSGYMGSELRDRTVGIIGFGGIGRALVKLLAGFGMNAPLVFDPFVNPVDAAKHGARSVGLDELLAEADFVSVHCPLTDGTRNLIGARELALMKPTAYLLNTARGGIVDESALEAALRENRIAGAALDCFVNEPLTAPPRSHISITCYSRRTASRGRMSSFATSGAWSVTVCARWPRGACRAVWSTARCSSAPVFKRSGSGSSVSSALSHRSLPMRRTVLLLLLLANPASAADPIVPPDAKLEKVFDGGFVLAEGVAVAPDGMVYFSDITFTPVAKAAKQPLEAGHIWKYNPKTGKTEIFRSPSGMSNGLKFDAEGHLLAAEGADFGGRRLTRTDMKTGKAYIVAGEFDDKPLNSPNDITIDEKGRIYFSDPRYVGNEPVDQPIQAVYRVDTDGTIHRIITDAGKPNGVAISPDQKTLYVVSNDNGTTGIGRLDEKKEPAKKGAMALMAYDLASDGTAKFRKTLVDYAPQDGPDGLICDKAGNLFVAVRDVTRPGIYVYSPEGKEIGYIKTEVPTNVGFARGADANVLYITAGKSVYRMKLNTEGYHLPPKK</sequence>
<evidence type="ECO:0000313" key="7">
    <source>
        <dbReference type="EMBL" id="MBP3954286.1"/>
    </source>
</evidence>
<dbReference type="SUPFAM" id="SSF51621">
    <property type="entry name" value="Phosphoenolpyruvate/pyruvate domain"/>
    <property type="match status" value="1"/>
</dbReference>
<dbReference type="InterPro" id="IPR011042">
    <property type="entry name" value="6-blade_b-propeller_TolB-like"/>
</dbReference>
<feature type="domain" description="SMP-30/Gluconolactonase/LRE-like region" evidence="6">
    <location>
        <begin position="705"/>
        <end position="953"/>
    </location>
</feature>
<proteinExistence type="predicted"/>
<dbReference type="RefSeq" id="WP_210652423.1">
    <property type="nucleotide sequence ID" value="NZ_JAGKQQ010000001.1"/>
</dbReference>
<dbReference type="PANTHER" id="PTHR47572">
    <property type="entry name" value="LIPOPROTEIN-RELATED"/>
    <property type="match status" value="1"/>
</dbReference>
<evidence type="ECO:0000256" key="3">
    <source>
        <dbReference type="ARBA" id="ARBA00023002"/>
    </source>
</evidence>
<organism evidence="7 8">
    <name type="scientific">Gemmata palustris</name>
    <dbReference type="NCBI Taxonomy" id="2822762"/>
    <lineage>
        <taxon>Bacteria</taxon>
        <taxon>Pseudomonadati</taxon>
        <taxon>Planctomycetota</taxon>
        <taxon>Planctomycetia</taxon>
        <taxon>Gemmatales</taxon>
        <taxon>Gemmataceae</taxon>
        <taxon>Gemmata</taxon>
    </lineage>
</organism>
<dbReference type="Pfam" id="PF08450">
    <property type="entry name" value="SGL"/>
    <property type="match status" value="1"/>
</dbReference>
<evidence type="ECO:0000259" key="4">
    <source>
        <dbReference type="Pfam" id="PF02826"/>
    </source>
</evidence>
<evidence type="ECO:0000256" key="1">
    <source>
        <dbReference type="ARBA" id="ARBA00022723"/>
    </source>
</evidence>
<dbReference type="InterPro" id="IPR051262">
    <property type="entry name" value="SMP-30/CGR1_Lactonase"/>
</dbReference>
<dbReference type="SUPFAM" id="SSF63829">
    <property type="entry name" value="Calcium-dependent phosphotriesterase"/>
    <property type="match status" value="1"/>
</dbReference>
<dbReference type="SUPFAM" id="SSF51735">
    <property type="entry name" value="NAD(P)-binding Rossmann-fold domains"/>
    <property type="match status" value="1"/>
</dbReference>
<dbReference type="PANTHER" id="PTHR47572:SF4">
    <property type="entry name" value="LACTONASE DRP35"/>
    <property type="match status" value="1"/>
</dbReference>
<dbReference type="InterPro" id="IPR036291">
    <property type="entry name" value="NAD(P)-bd_dom_sf"/>
</dbReference>